<keyword evidence="3" id="KW-1185">Reference proteome</keyword>
<comment type="caution">
    <text evidence="2">The sequence shown here is derived from an EMBL/GenBank/DDBJ whole genome shotgun (WGS) entry which is preliminary data.</text>
</comment>
<feature type="domain" description="DDE" evidence="1">
    <location>
        <begin position="2"/>
        <end position="32"/>
    </location>
</feature>
<proteinExistence type="predicted"/>
<dbReference type="Pfam" id="PF13610">
    <property type="entry name" value="DDE_Tnp_IS240"/>
    <property type="match status" value="1"/>
</dbReference>
<name>A0ABR6J002_9HYPH</name>
<gene>
    <name evidence="2" type="ORF">GGD56_007374</name>
</gene>
<accession>A0ABR6J002</accession>
<feature type="non-terminal residue" evidence="2">
    <location>
        <position position="32"/>
    </location>
</feature>
<reference evidence="2 3" key="1">
    <citation type="submission" date="2020-08" db="EMBL/GenBank/DDBJ databases">
        <title>Genomic Encyclopedia of Type Strains, Phase IV (KMG-V): Genome sequencing to study the core and pangenomes of soil and plant-associated prokaryotes.</title>
        <authorList>
            <person name="Whitman W."/>
        </authorList>
    </citation>
    <scope>NUCLEOTIDE SEQUENCE [LARGE SCALE GENOMIC DNA]</scope>
    <source>
        <strain evidence="2 3">SEMIA 4087</strain>
    </source>
</reference>
<evidence type="ECO:0000259" key="1">
    <source>
        <dbReference type="Pfam" id="PF13610"/>
    </source>
</evidence>
<dbReference type="EMBL" id="JACIFX010000075">
    <property type="protein sequence ID" value="MBB4233462.1"/>
    <property type="molecule type" value="Genomic_DNA"/>
</dbReference>
<dbReference type="Proteomes" id="UP000551353">
    <property type="component" value="Unassembled WGS sequence"/>
</dbReference>
<sequence length="32" mass="3864">MVRINGQKCWLWRAVDQDGYVLDEIVQTRRNT</sequence>
<organism evidence="2 3">
    <name type="scientific">Rhizobium mongolense</name>
    <dbReference type="NCBI Taxonomy" id="57676"/>
    <lineage>
        <taxon>Bacteria</taxon>
        <taxon>Pseudomonadati</taxon>
        <taxon>Pseudomonadota</taxon>
        <taxon>Alphaproteobacteria</taxon>
        <taxon>Hyphomicrobiales</taxon>
        <taxon>Rhizobiaceae</taxon>
        <taxon>Rhizobium/Agrobacterium group</taxon>
        <taxon>Rhizobium</taxon>
    </lineage>
</organism>
<dbReference type="InterPro" id="IPR032874">
    <property type="entry name" value="DDE_dom"/>
</dbReference>
<evidence type="ECO:0000313" key="2">
    <source>
        <dbReference type="EMBL" id="MBB4233462.1"/>
    </source>
</evidence>
<protein>
    <submittedName>
        <fullName evidence="2">Transposase-like protein</fullName>
    </submittedName>
</protein>
<evidence type="ECO:0000313" key="3">
    <source>
        <dbReference type="Proteomes" id="UP000551353"/>
    </source>
</evidence>